<proteinExistence type="predicted"/>
<dbReference type="EMBL" id="JBEUOH010000013">
    <property type="protein sequence ID" value="KAL0880299.1"/>
    <property type="molecule type" value="Genomic_DNA"/>
</dbReference>
<evidence type="ECO:0000313" key="2">
    <source>
        <dbReference type="Proteomes" id="UP001549920"/>
    </source>
</evidence>
<evidence type="ECO:0000313" key="1">
    <source>
        <dbReference type="EMBL" id="KAL0880299.1"/>
    </source>
</evidence>
<dbReference type="Pfam" id="PF06585">
    <property type="entry name" value="JHBP"/>
    <property type="match status" value="1"/>
</dbReference>
<reference evidence="1 2" key="1">
    <citation type="submission" date="2024-06" db="EMBL/GenBank/DDBJ databases">
        <title>A chromosome-level genome assembly of beet webworm, Loxostege sticticalis.</title>
        <authorList>
            <person name="Zhang Y."/>
        </authorList>
    </citation>
    <scope>NUCLEOTIDE SEQUENCE [LARGE SCALE GENOMIC DNA]</scope>
    <source>
        <strain evidence="1">AQ026</strain>
        <tissue evidence="1">Whole body</tissue>
    </source>
</reference>
<accession>A0ABR3HUS0</accession>
<keyword evidence="2" id="KW-1185">Reference proteome</keyword>
<dbReference type="SMART" id="SM00700">
    <property type="entry name" value="JHBP"/>
    <property type="match status" value="1"/>
</dbReference>
<dbReference type="Proteomes" id="UP001549920">
    <property type="component" value="Unassembled WGS sequence"/>
</dbReference>
<organism evidence="1 2">
    <name type="scientific">Loxostege sticticalis</name>
    <name type="common">Beet webworm moth</name>
    <dbReference type="NCBI Taxonomy" id="481309"/>
    <lineage>
        <taxon>Eukaryota</taxon>
        <taxon>Metazoa</taxon>
        <taxon>Ecdysozoa</taxon>
        <taxon>Arthropoda</taxon>
        <taxon>Hexapoda</taxon>
        <taxon>Insecta</taxon>
        <taxon>Pterygota</taxon>
        <taxon>Neoptera</taxon>
        <taxon>Endopterygota</taxon>
        <taxon>Lepidoptera</taxon>
        <taxon>Glossata</taxon>
        <taxon>Ditrysia</taxon>
        <taxon>Pyraloidea</taxon>
        <taxon>Crambidae</taxon>
        <taxon>Pyraustinae</taxon>
        <taxon>Loxostege</taxon>
    </lineage>
</organism>
<protein>
    <submittedName>
        <fullName evidence="1">Uncharacterized protein</fullName>
    </submittedName>
</protein>
<comment type="caution">
    <text evidence="1">The sequence shown here is derived from an EMBL/GenBank/DDBJ whole genome shotgun (WGS) entry which is preliminary data.</text>
</comment>
<dbReference type="PANTHER" id="PTHR11008">
    <property type="entry name" value="PROTEIN TAKEOUT-LIKE PROTEIN"/>
    <property type="match status" value="1"/>
</dbReference>
<dbReference type="Gene3D" id="3.15.10.30">
    <property type="entry name" value="Haemolymph juvenile hormone binding protein"/>
    <property type="match status" value="1"/>
</dbReference>
<dbReference type="InterPro" id="IPR010562">
    <property type="entry name" value="Haemolymph_juvenile_hormone-bd"/>
</dbReference>
<sequence length="230" mass="25711">MNGNNCLLSFLNLPFITRCKSDDDNCLKKSTSEALPVLASGLPEYGVNSLDPVIFTRIDASTPVLSFLIDDVIVKGFKKCIPLTTHRDSKKSKISIKVLCDGGKMDGRYMITGQVLFVPIEGNGKMHVDLRKEIAIDFRNTYFSFLSAVRFPLKNWTYTYDLKGKSNVYFENLFNKESFLGQTAQEMVASNGNAIIHDIGKPIITAIVTEIVHNVQRFFKAVPSEDLSLD</sequence>
<gene>
    <name evidence="1" type="ORF">ABMA27_002751</name>
</gene>
<dbReference type="InterPro" id="IPR038606">
    <property type="entry name" value="To_sf"/>
</dbReference>
<dbReference type="PANTHER" id="PTHR11008:SF41">
    <property type="entry name" value="RE70318P"/>
    <property type="match status" value="1"/>
</dbReference>
<name>A0ABR3HUS0_LOXSC</name>